<dbReference type="Proteomes" id="UP000326202">
    <property type="component" value="Chromosome"/>
</dbReference>
<protein>
    <recommendedName>
        <fullName evidence="14">Glutathione import ATP-binding protein GsiA</fullName>
        <ecNumber evidence="13">7.4.2.10</ecNumber>
    </recommendedName>
</protein>
<dbReference type="GO" id="GO:0005524">
    <property type="term" value="F:ATP binding"/>
    <property type="evidence" value="ECO:0007669"/>
    <property type="project" value="UniProtKB-KW"/>
</dbReference>
<dbReference type="PANTHER" id="PTHR43776">
    <property type="entry name" value="TRANSPORT ATP-BINDING PROTEIN"/>
    <property type="match status" value="1"/>
</dbReference>
<comment type="function">
    <text evidence="11">Part of the ABC transporter complex GsiABCD involved in glutathione import. Responsible for energy coupling to the transport system.</text>
</comment>
<dbReference type="AlphaFoldDB" id="A0A5J6MNM9"/>
<evidence type="ECO:0000256" key="7">
    <source>
        <dbReference type="ARBA" id="ARBA00022741"/>
    </source>
</evidence>
<dbReference type="InterPro" id="IPR003439">
    <property type="entry name" value="ABC_transporter-like_ATP-bd"/>
</dbReference>
<dbReference type="EMBL" id="CP042906">
    <property type="protein sequence ID" value="QEX17660.1"/>
    <property type="molecule type" value="Genomic_DNA"/>
</dbReference>
<comment type="subunit">
    <text evidence="3">The complex is composed of two ATP-binding proteins (GsiA), two transmembrane proteins (GsiC and GsiD) and a solute-binding protein (GsiB).</text>
</comment>
<gene>
    <name evidence="17" type="ORF">FRZ44_29620</name>
</gene>
<dbReference type="SUPFAM" id="SSF52540">
    <property type="entry name" value="P-loop containing nucleoside triphosphate hydrolases"/>
    <property type="match status" value="1"/>
</dbReference>
<dbReference type="SMART" id="SM00382">
    <property type="entry name" value="AAA"/>
    <property type="match status" value="1"/>
</dbReference>
<dbReference type="PANTHER" id="PTHR43776:SF15">
    <property type="entry name" value="GLUTATHIONE IMPORT ATP-BINDING PROTEIN GSIA"/>
    <property type="match status" value="1"/>
</dbReference>
<evidence type="ECO:0000313" key="17">
    <source>
        <dbReference type="EMBL" id="QEX17660.1"/>
    </source>
</evidence>
<keyword evidence="7" id="KW-0547">Nucleotide-binding</keyword>
<evidence type="ECO:0000256" key="8">
    <source>
        <dbReference type="ARBA" id="ARBA00022840"/>
    </source>
</evidence>
<evidence type="ECO:0000256" key="12">
    <source>
        <dbReference type="ARBA" id="ARBA00038416"/>
    </source>
</evidence>
<dbReference type="KEGG" id="htq:FRZ44_29620"/>
<dbReference type="CDD" id="cd03257">
    <property type="entry name" value="ABC_NikE_OppD_transporters"/>
    <property type="match status" value="1"/>
</dbReference>
<evidence type="ECO:0000256" key="11">
    <source>
        <dbReference type="ARBA" id="ARBA00037530"/>
    </source>
</evidence>
<accession>A0A5J6MNM9</accession>
<evidence type="ECO:0000256" key="1">
    <source>
        <dbReference type="ARBA" id="ARBA00004170"/>
    </source>
</evidence>
<comment type="catalytic activity">
    <reaction evidence="15">
        <text>glutathione(out) + ATP + H2O = glutathione(in) + ADP + phosphate + H(+)</text>
        <dbReference type="Rhea" id="RHEA:29791"/>
        <dbReference type="ChEBI" id="CHEBI:15377"/>
        <dbReference type="ChEBI" id="CHEBI:15378"/>
        <dbReference type="ChEBI" id="CHEBI:30616"/>
        <dbReference type="ChEBI" id="CHEBI:43474"/>
        <dbReference type="ChEBI" id="CHEBI:57925"/>
        <dbReference type="ChEBI" id="CHEBI:456216"/>
        <dbReference type="EC" id="7.4.2.10"/>
    </reaction>
</comment>
<evidence type="ECO:0000256" key="14">
    <source>
        <dbReference type="ARBA" id="ARBA00041187"/>
    </source>
</evidence>
<evidence type="ECO:0000259" key="16">
    <source>
        <dbReference type="PROSITE" id="PS50893"/>
    </source>
</evidence>
<keyword evidence="6" id="KW-0997">Cell inner membrane</keyword>
<evidence type="ECO:0000256" key="10">
    <source>
        <dbReference type="ARBA" id="ARBA00023136"/>
    </source>
</evidence>
<dbReference type="OrthoDB" id="37801at2"/>
<keyword evidence="18" id="KW-1185">Reference proteome</keyword>
<dbReference type="RefSeq" id="WP_151177898.1">
    <property type="nucleotide sequence ID" value="NZ_CP042906.1"/>
</dbReference>
<dbReference type="EC" id="7.4.2.10" evidence="13"/>
<evidence type="ECO:0000256" key="13">
    <source>
        <dbReference type="ARBA" id="ARBA00039050"/>
    </source>
</evidence>
<keyword evidence="5" id="KW-1003">Cell membrane</keyword>
<comment type="similarity">
    <text evidence="12">Belongs to the ABC transporter superfamily. Glutathione importer (TC 3.A.1.5.11) family.</text>
</comment>
<dbReference type="GO" id="GO:0016887">
    <property type="term" value="F:ATP hydrolysis activity"/>
    <property type="evidence" value="ECO:0007669"/>
    <property type="project" value="InterPro"/>
</dbReference>
<keyword evidence="4" id="KW-0813">Transport</keyword>
<dbReference type="PROSITE" id="PS00211">
    <property type="entry name" value="ABC_TRANSPORTER_1"/>
    <property type="match status" value="1"/>
</dbReference>
<dbReference type="GO" id="GO:0055085">
    <property type="term" value="P:transmembrane transport"/>
    <property type="evidence" value="ECO:0007669"/>
    <property type="project" value="UniProtKB-ARBA"/>
</dbReference>
<reference evidence="17 18" key="1">
    <citation type="submission" date="2019-08" db="EMBL/GenBank/DDBJ databases">
        <title>Hyperibacter terrae gen. nov., sp. nov. and Hyperibacter viscosus sp. nov., two new members in the family Rhodospirillaceae isolated from the rhizosphere of Hypericum perforatum.</title>
        <authorList>
            <person name="Noviana Z."/>
        </authorList>
    </citation>
    <scope>NUCLEOTIDE SEQUENCE [LARGE SCALE GENOMIC DNA]</scope>
    <source>
        <strain evidence="17 18">R5913</strain>
    </source>
</reference>
<keyword evidence="9" id="KW-1278">Translocase</keyword>
<dbReference type="PROSITE" id="PS50893">
    <property type="entry name" value="ABC_TRANSPORTER_2"/>
    <property type="match status" value="1"/>
</dbReference>
<dbReference type="GO" id="GO:0005886">
    <property type="term" value="C:plasma membrane"/>
    <property type="evidence" value="ECO:0007669"/>
    <property type="project" value="UniProtKB-SubCell"/>
</dbReference>
<evidence type="ECO:0000256" key="6">
    <source>
        <dbReference type="ARBA" id="ARBA00022519"/>
    </source>
</evidence>
<keyword evidence="8 17" id="KW-0067">ATP-binding</keyword>
<name>A0A5J6MNM9_9PROT</name>
<evidence type="ECO:0000256" key="9">
    <source>
        <dbReference type="ARBA" id="ARBA00022967"/>
    </source>
</evidence>
<dbReference type="InterPro" id="IPR050319">
    <property type="entry name" value="ABC_transp_ATP-bind"/>
</dbReference>
<dbReference type="InterPro" id="IPR017871">
    <property type="entry name" value="ABC_transporter-like_CS"/>
</dbReference>
<dbReference type="InterPro" id="IPR027417">
    <property type="entry name" value="P-loop_NTPase"/>
</dbReference>
<feature type="domain" description="ABC transporter" evidence="16">
    <location>
        <begin position="7"/>
        <end position="242"/>
    </location>
</feature>
<evidence type="ECO:0000313" key="18">
    <source>
        <dbReference type="Proteomes" id="UP000326202"/>
    </source>
</evidence>
<evidence type="ECO:0000256" key="15">
    <source>
        <dbReference type="ARBA" id="ARBA00047640"/>
    </source>
</evidence>
<dbReference type="Gene3D" id="3.40.50.300">
    <property type="entry name" value="P-loop containing nucleotide triphosphate hydrolases"/>
    <property type="match status" value="1"/>
</dbReference>
<evidence type="ECO:0000256" key="3">
    <source>
        <dbReference type="ARBA" id="ARBA00011469"/>
    </source>
</evidence>
<dbReference type="Pfam" id="PF00005">
    <property type="entry name" value="ABC_tran"/>
    <property type="match status" value="1"/>
</dbReference>
<proteinExistence type="inferred from homology"/>
<organism evidence="17 18">
    <name type="scientific">Hypericibacter terrae</name>
    <dbReference type="NCBI Taxonomy" id="2602015"/>
    <lineage>
        <taxon>Bacteria</taxon>
        <taxon>Pseudomonadati</taxon>
        <taxon>Pseudomonadota</taxon>
        <taxon>Alphaproteobacteria</taxon>
        <taxon>Rhodospirillales</taxon>
        <taxon>Dongiaceae</taxon>
        <taxon>Hypericibacter</taxon>
    </lineage>
</organism>
<sequence>MTSYLEVRNLQVAFGHGANKVQAVRGVSFSVEKGECFGIVGESGSGKTTVLRAVCGLNSVWEGEVRIEGKPIPRPPDRAFCRTVQIVFQDPYGSLHPRQTVDRCLREPLEIHGIGQRDQRIADTLVAVGLDRSFRYRFPHQLSGGQRQRVGIARALMLEPKLLFLDEPTSALDVSVQAEILNLLVRLRKERGFTYVLVTHDLSIISHMCDRLIVMNVGRIVEAMQVTALRERTPENPYTQQLLQASLGYDRQAVERYQRFD</sequence>
<keyword evidence="10" id="KW-0472">Membrane</keyword>
<evidence type="ECO:0000256" key="2">
    <source>
        <dbReference type="ARBA" id="ARBA00004533"/>
    </source>
</evidence>
<dbReference type="InterPro" id="IPR003593">
    <property type="entry name" value="AAA+_ATPase"/>
</dbReference>
<evidence type="ECO:0000256" key="5">
    <source>
        <dbReference type="ARBA" id="ARBA00022475"/>
    </source>
</evidence>
<evidence type="ECO:0000256" key="4">
    <source>
        <dbReference type="ARBA" id="ARBA00022448"/>
    </source>
</evidence>
<comment type="subcellular location">
    <subcellularLocation>
        <location evidence="2">Cell inner membrane</location>
    </subcellularLocation>
    <subcellularLocation>
        <location evidence="1">Membrane</location>
        <topology evidence="1">Peripheral membrane protein</topology>
    </subcellularLocation>
</comment>